<dbReference type="PIRSF" id="PIRSF035009">
    <property type="entry name" value="UCP035009_HSDR_N"/>
    <property type="match status" value="1"/>
</dbReference>
<feature type="domain" description="Restriction endonuclease type I HsdR N-terminal" evidence="2">
    <location>
        <begin position="64"/>
        <end position="129"/>
    </location>
</feature>
<dbReference type="STRING" id="1423727.FC34_GL001614"/>
<dbReference type="EMBL" id="AYZQ01000004">
    <property type="protein sequence ID" value="KRM71499.1"/>
    <property type="molecule type" value="Genomic_DNA"/>
</dbReference>
<gene>
    <name evidence="3" type="ORF">FC34_GL001614</name>
</gene>
<dbReference type="InterPro" id="IPR017035">
    <property type="entry name" value="UCP035009_HsdR_All3000-type"/>
</dbReference>
<dbReference type="RefSeq" id="WP_057894887.1">
    <property type="nucleotide sequence ID" value="NZ_AYZQ01000004.1"/>
</dbReference>
<accession>A0A0R2B4U7</accession>
<proteinExistence type="predicted"/>
<keyword evidence="1" id="KW-0175">Coiled coil</keyword>
<sequence length="357" mass="41221">MEKDDFTQKIRSLSKRVETLRDSLKTEEATKNSLIMPFFQALGYDIFNPLEFIPEYTADMGIKKGERVDYAIVISGKLQLLVETKAINEDLNNHDSQLFRYFGTTDAKFGILTNGNEYRFYTDLDNQNKMDAEPFLTIRLNAIRDSQITELFRFAKDNFDEESISSSASQLKFTNQFKDYLNQEMQNVDEGFVRFVLQTVFNQRATQSNIELFTPIIKNGFLQVIQEQVSDKLSSALNTSVTTSSVPESTNEEDPGNEAQTAIITTPAEIEAYTVVKLVLKDLIDESRVFYRDNKSYFNVLIDDNIRRWVVRVYFSRAKNWIQLNNADKEVLDFTHTIDIYNYADKIIAAFQGLNIE</sequence>
<evidence type="ECO:0000256" key="1">
    <source>
        <dbReference type="SAM" id="Coils"/>
    </source>
</evidence>
<feature type="coiled-coil region" evidence="1">
    <location>
        <begin position="3"/>
        <end position="30"/>
    </location>
</feature>
<evidence type="ECO:0000313" key="3">
    <source>
        <dbReference type="EMBL" id="KRM71499.1"/>
    </source>
</evidence>
<comment type="caution">
    <text evidence="3">The sequence shown here is derived from an EMBL/GenBank/DDBJ whole genome shotgun (WGS) entry which is preliminary data.</text>
</comment>
<evidence type="ECO:0000313" key="4">
    <source>
        <dbReference type="Proteomes" id="UP000051672"/>
    </source>
</evidence>
<dbReference type="InterPro" id="IPR007409">
    <property type="entry name" value="Restrct_endonuc_type1_HsdR_N"/>
</dbReference>
<dbReference type="Pfam" id="PF04313">
    <property type="entry name" value="HSDR_N"/>
    <property type="match status" value="1"/>
</dbReference>
<evidence type="ECO:0000259" key="2">
    <source>
        <dbReference type="Pfam" id="PF04313"/>
    </source>
</evidence>
<dbReference type="GO" id="GO:0009307">
    <property type="term" value="P:DNA restriction-modification system"/>
    <property type="evidence" value="ECO:0007669"/>
    <property type="project" value="UniProtKB-KW"/>
</dbReference>
<dbReference type="Proteomes" id="UP000051672">
    <property type="component" value="Unassembled WGS sequence"/>
</dbReference>
<keyword evidence="4" id="KW-1185">Reference proteome</keyword>
<name>A0A0R2B4U7_9LACO</name>
<dbReference type="GO" id="GO:0003677">
    <property type="term" value="F:DNA binding"/>
    <property type="evidence" value="ECO:0007669"/>
    <property type="project" value="UniProtKB-KW"/>
</dbReference>
<reference evidence="3 4" key="1">
    <citation type="journal article" date="2015" name="Genome Announc.">
        <title>Expanding the biotechnology potential of lactobacilli through comparative genomics of 213 strains and associated genera.</title>
        <authorList>
            <person name="Sun Z."/>
            <person name="Harris H.M."/>
            <person name="McCann A."/>
            <person name="Guo C."/>
            <person name="Argimon S."/>
            <person name="Zhang W."/>
            <person name="Yang X."/>
            <person name="Jeffery I.B."/>
            <person name="Cooney J.C."/>
            <person name="Kagawa T.F."/>
            <person name="Liu W."/>
            <person name="Song Y."/>
            <person name="Salvetti E."/>
            <person name="Wrobel A."/>
            <person name="Rasinkangas P."/>
            <person name="Parkhill J."/>
            <person name="Rea M.C."/>
            <person name="O'Sullivan O."/>
            <person name="Ritari J."/>
            <person name="Douillard F.P."/>
            <person name="Paul Ross R."/>
            <person name="Yang R."/>
            <person name="Briner A.E."/>
            <person name="Felis G.E."/>
            <person name="de Vos W.M."/>
            <person name="Barrangou R."/>
            <person name="Klaenhammer T.R."/>
            <person name="Caufield P.W."/>
            <person name="Cui Y."/>
            <person name="Zhang H."/>
            <person name="O'Toole P.W."/>
        </authorList>
    </citation>
    <scope>NUCLEOTIDE SEQUENCE [LARGE SCALE GENOMIC DNA]</scope>
    <source>
        <strain evidence="3 4">DSM 23927</strain>
    </source>
</reference>
<dbReference type="GO" id="GO:0005524">
    <property type="term" value="F:ATP binding"/>
    <property type="evidence" value="ECO:0007669"/>
    <property type="project" value="UniProtKB-KW"/>
</dbReference>
<dbReference type="GO" id="GO:0009035">
    <property type="term" value="F:type I site-specific deoxyribonuclease activity"/>
    <property type="evidence" value="ECO:0007669"/>
    <property type="project" value="UniProtKB-EC"/>
</dbReference>
<dbReference type="OrthoDB" id="9148007at2"/>
<dbReference type="AlphaFoldDB" id="A0A0R2B4U7"/>
<dbReference type="PATRIC" id="fig|1423727.3.peg.1636"/>
<protein>
    <recommendedName>
        <fullName evidence="2">Restriction endonuclease type I HsdR N-terminal domain-containing protein</fullName>
    </recommendedName>
</protein>
<organism evidence="3 4">
    <name type="scientific">Lacticaseibacillus brantae DSM 23927</name>
    <dbReference type="NCBI Taxonomy" id="1423727"/>
    <lineage>
        <taxon>Bacteria</taxon>
        <taxon>Bacillati</taxon>
        <taxon>Bacillota</taxon>
        <taxon>Bacilli</taxon>
        <taxon>Lactobacillales</taxon>
        <taxon>Lactobacillaceae</taxon>
        <taxon>Lacticaseibacillus</taxon>
    </lineage>
</organism>